<proteinExistence type="predicted"/>
<evidence type="ECO:0000313" key="1">
    <source>
        <dbReference type="EMBL" id="MBD7944088.1"/>
    </source>
</evidence>
<evidence type="ECO:0000313" key="2">
    <source>
        <dbReference type="Proteomes" id="UP000640786"/>
    </source>
</evidence>
<name>A0ABR8R8G7_9BACI</name>
<organism evidence="1 2">
    <name type="scientific">Psychrobacillus faecigallinarum</name>
    <dbReference type="NCBI Taxonomy" id="2762235"/>
    <lineage>
        <taxon>Bacteria</taxon>
        <taxon>Bacillati</taxon>
        <taxon>Bacillota</taxon>
        <taxon>Bacilli</taxon>
        <taxon>Bacillales</taxon>
        <taxon>Bacillaceae</taxon>
        <taxon>Psychrobacillus</taxon>
    </lineage>
</organism>
<gene>
    <name evidence="1" type="ORF">H9650_08145</name>
</gene>
<keyword evidence="2" id="KW-1185">Reference proteome</keyword>
<sequence length="224" mass="25538">MNNIIQNLITEVVEIEVSGKKMMNGTLVDSGSDLVVLFNGIDFVYISLEHIQRFEVNINEDDIMAPTHAPTISTVEEEKDLSFREILTQAKGNYVELYVTDGPPIHGYILSLMDDYIEFYSPVYKIVYVSLRHLKVLIPYAENESPYGKNFHNSLVQSSRQILASTFKQQIEKFKDKIVVLNAGGNKSHIGKLNEIEENLVEIHGAKLHSYYLNLDHIKTLHQV</sequence>
<reference evidence="1 2" key="1">
    <citation type="submission" date="2020-08" db="EMBL/GenBank/DDBJ databases">
        <title>A Genomic Blueprint of the Chicken Gut Microbiome.</title>
        <authorList>
            <person name="Gilroy R."/>
            <person name="Ravi A."/>
            <person name="Getino M."/>
            <person name="Pursley I."/>
            <person name="Horton D.L."/>
            <person name="Alikhan N.-F."/>
            <person name="Baker D."/>
            <person name="Gharbi K."/>
            <person name="Hall N."/>
            <person name="Watson M."/>
            <person name="Adriaenssens E.M."/>
            <person name="Foster-Nyarko E."/>
            <person name="Jarju S."/>
            <person name="Secka A."/>
            <person name="Antonio M."/>
            <person name="Oren A."/>
            <person name="Chaudhuri R."/>
            <person name="La Ragione R.M."/>
            <person name="Hildebrand F."/>
            <person name="Pallen M.J."/>
        </authorList>
    </citation>
    <scope>NUCLEOTIDE SEQUENCE [LARGE SCALE GENOMIC DNA]</scope>
    <source>
        <strain evidence="1 2">Sa2BUA9</strain>
    </source>
</reference>
<dbReference type="EMBL" id="JACSQO010000003">
    <property type="protein sequence ID" value="MBD7944088.1"/>
    <property type="molecule type" value="Genomic_DNA"/>
</dbReference>
<accession>A0ABR8R8G7</accession>
<protein>
    <submittedName>
        <fullName evidence="1">DUF2642 domain-containing protein</fullName>
    </submittedName>
</protein>
<comment type="caution">
    <text evidence="1">The sequence shown here is derived from an EMBL/GenBank/DDBJ whole genome shotgun (WGS) entry which is preliminary data.</text>
</comment>
<dbReference type="RefSeq" id="WP_144539972.1">
    <property type="nucleotide sequence ID" value="NZ_JACSQO010000003.1"/>
</dbReference>
<dbReference type="Proteomes" id="UP000640786">
    <property type="component" value="Unassembled WGS sequence"/>
</dbReference>